<reference evidence="1 2" key="1">
    <citation type="submission" date="2012-08" db="EMBL/GenBank/DDBJ databases">
        <title>Oryza genome evolution.</title>
        <authorList>
            <person name="Wing R.A."/>
        </authorList>
    </citation>
    <scope>NUCLEOTIDE SEQUENCE</scope>
</reference>
<sequence>MPTTVAIRSPAASSSPAIRLAQRWRGLAGDGELVASAPGRGKFSATGRRNGHGLMGLSVAVLL</sequence>
<reference evidence="1" key="3">
    <citation type="submission" date="2015-04" db="UniProtKB">
        <authorList>
            <consortium name="EnsemblPlants"/>
        </authorList>
    </citation>
    <scope>IDENTIFICATION</scope>
</reference>
<reference evidence="2" key="2">
    <citation type="submission" date="2013-12" db="EMBL/GenBank/DDBJ databases">
        <authorList>
            <person name="Yu Y."/>
            <person name="Lee S."/>
            <person name="de Baynast K."/>
            <person name="Wissotski M."/>
            <person name="Liu L."/>
            <person name="Talag J."/>
            <person name="Goicoechea J."/>
            <person name="Angelova A."/>
            <person name="Jetty R."/>
            <person name="Kudrna D."/>
            <person name="Golser W."/>
            <person name="Rivera L."/>
            <person name="Zhang J."/>
            <person name="Wing R."/>
        </authorList>
    </citation>
    <scope>NUCLEOTIDE SEQUENCE</scope>
</reference>
<dbReference type="HOGENOM" id="CLU_2889000_0_0_1"/>
<organism evidence="1 2">
    <name type="scientific">Leersia perrieri</name>
    <dbReference type="NCBI Taxonomy" id="77586"/>
    <lineage>
        <taxon>Eukaryota</taxon>
        <taxon>Viridiplantae</taxon>
        <taxon>Streptophyta</taxon>
        <taxon>Embryophyta</taxon>
        <taxon>Tracheophyta</taxon>
        <taxon>Spermatophyta</taxon>
        <taxon>Magnoliopsida</taxon>
        <taxon>Liliopsida</taxon>
        <taxon>Poales</taxon>
        <taxon>Poaceae</taxon>
        <taxon>BOP clade</taxon>
        <taxon>Oryzoideae</taxon>
        <taxon>Oryzeae</taxon>
        <taxon>Oryzinae</taxon>
        <taxon>Leersia</taxon>
    </lineage>
</organism>
<dbReference type="EnsemblPlants" id="LPERR02G19090.3">
    <property type="protein sequence ID" value="LPERR02G19090.3"/>
    <property type="gene ID" value="LPERR02G19090"/>
</dbReference>
<dbReference type="Proteomes" id="UP000032180">
    <property type="component" value="Chromosome 2"/>
</dbReference>
<proteinExistence type="predicted"/>
<evidence type="ECO:0000313" key="2">
    <source>
        <dbReference type="Proteomes" id="UP000032180"/>
    </source>
</evidence>
<evidence type="ECO:0000313" key="1">
    <source>
        <dbReference type="EnsemblPlants" id="LPERR02G19090.3"/>
    </source>
</evidence>
<dbReference type="Gramene" id="LPERR02G19090.3">
    <property type="protein sequence ID" value="LPERR02G19090.3"/>
    <property type="gene ID" value="LPERR02G19090"/>
</dbReference>
<keyword evidence="2" id="KW-1185">Reference proteome</keyword>
<dbReference type="AlphaFoldDB" id="A0A0D9VI42"/>
<accession>A0A0D9VI42</accession>
<name>A0A0D9VI42_9ORYZ</name>
<protein>
    <submittedName>
        <fullName evidence="1">Uncharacterized protein</fullName>
    </submittedName>
</protein>